<dbReference type="AlphaFoldDB" id="A0A132BUW6"/>
<keyword evidence="1" id="KW-0812">Transmembrane</keyword>
<gene>
    <name evidence="2" type="ORF">TRIHO_29990</name>
</gene>
<protein>
    <recommendedName>
        <fullName evidence="4">DUF4386 family protein</fullName>
    </recommendedName>
</protein>
<organism evidence="2 3">
    <name type="scientific">Tritonibacter horizontis</name>
    <dbReference type="NCBI Taxonomy" id="1768241"/>
    <lineage>
        <taxon>Bacteria</taxon>
        <taxon>Pseudomonadati</taxon>
        <taxon>Pseudomonadota</taxon>
        <taxon>Alphaproteobacteria</taxon>
        <taxon>Rhodobacterales</taxon>
        <taxon>Paracoccaceae</taxon>
        <taxon>Tritonibacter</taxon>
    </lineage>
</organism>
<accession>A0A132BUW6</accession>
<evidence type="ECO:0000313" key="3">
    <source>
        <dbReference type="Proteomes" id="UP000068382"/>
    </source>
</evidence>
<dbReference type="EMBL" id="LPUY01000078">
    <property type="protein sequence ID" value="KUP92175.1"/>
    <property type="molecule type" value="Genomic_DNA"/>
</dbReference>
<evidence type="ECO:0008006" key="4">
    <source>
        <dbReference type="Google" id="ProtNLM"/>
    </source>
</evidence>
<comment type="caution">
    <text evidence="2">The sequence shown here is derived from an EMBL/GenBank/DDBJ whole genome shotgun (WGS) entry which is preliminary data.</text>
</comment>
<sequence>MTQDQTFRQAALAALAGAGFVVTMLSLTILNGVGYQDFESLLRFGTPQAYGDNLARAAPVLRMLYPIDTLYIFSYVLLVFAMVHCVPERRAAGQLAIIAVLATAGFDFVENNFILAMANGAERGNVPSLANITFETTITQIKFNCGLLLTLSLSFLIPLQGKLATVSRWLPRAAVVVGPFAILSPETVLIYLAMNIGLGVCIGILYWQPRPLQNAPSPLRT</sequence>
<feature type="transmembrane region" description="Helical" evidence="1">
    <location>
        <begin position="12"/>
        <end position="33"/>
    </location>
</feature>
<dbReference type="Proteomes" id="UP000068382">
    <property type="component" value="Unassembled WGS sequence"/>
</dbReference>
<dbReference type="RefSeq" id="WP_068245367.1">
    <property type="nucleotide sequence ID" value="NZ_LPUY01000078.1"/>
</dbReference>
<feature type="transmembrane region" description="Helical" evidence="1">
    <location>
        <begin position="63"/>
        <end position="83"/>
    </location>
</feature>
<feature type="transmembrane region" description="Helical" evidence="1">
    <location>
        <begin position="189"/>
        <end position="207"/>
    </location>
</feature>
<feature type="transmembrane region" description="Helical" evidence="1">
    <location>
        <begin position="95"/>
        <end position="118"/>
    </location>
</feature>
<name>A0A132BUW6_9RHOB</name>
<evidence type="ECO:0000313" key="2">
    <source>
        <dbReference type="EMBL" id="KUP92175.1"/>
    </source>
</evidence>
<feature type="transmembrane region" description="Helical" evidence="1">
    <location>
        <begin position="138"/>
        <end position="159"/>
    </location>
</feature>
<keyword evidence="3" id="KW-1185">Reference proteome</keyword>
<proteinExistence type="predicted"/>
<evidence type="ECO:0000256" key="1">
    <source>
        <dbReference type="SAM" id="Phobius"/>
    </source>
</evidence>
<dbReference type="OrthoDB" id="9955852at2"/>
<keyword evidence="1" id="KW-1133">Transmembrane helix</keyword>
<keyword evidence="1" id="KW-0472">Membrane</keyword>
<reference evidence="2 3" key="1">
    <citation type="submission" date="2015-12" db="EMBL/GenBank/DDBJ databases">
        <title>Genome sequence of the marine Rhodobacteraceae strain O3.65, Candidatus Tritonibacter horizontis.</title>
        <authorList>
            <person name="Poehlein A."/>
            <person name="Giebel H.A."/>
            <person name="Voget S."/>
            <person name="Brinkhoff T."/>
        </authorList>
    </citation>
    <scope>NUCLEOTIDE SEQUENCE [LARGE SCALE GENOMIC DNA]</scope>
    <source>
        <strain evidence="2 3">O3.65</strain>
    </source>
</reference>